<feature type="binding site" evidence="4">
    <location>
        <position position="323"/>
    </location>
    <ligand>
        <name>S-adenosyl-L-methionine</name>
        <dbReference type="ChEBI" id="CHEBI:59789"/>
    </ligand>
</feature>
<dbReference type="PANTHER" id="PTHR11061:SF30">
    <property type="entry name" value="TRNA (URACIL(54)-C(5))-METHYLTRANSFERASE"/>
    <property type="match status" value="1"/>
</dbReference>
<keyword evidence="2 4" id="KW-0808">Transferase</keyword>
<dbReference type="Gene3D" id="2.40.50.140">
    <property type="entry name" value="Nucleic acid-binding proteins"/>
    <property type="match status" value="1"/>
</dbReference>
<dbReference type="CDD" id="cd02440">
    <property type="entry name" value="AdoMet_MTases"/>
    <property type="match status" value="1"/>
</dbReference>
<evidence type="ECO:0000313" key="6">
    <source>
        <dbReference type="EMBL" id="MFC5463490.1"/>
    </source>
</evidence>
<dbReference type="NCBIfam" id="TIGR00479">
    <property type="entry name" value="rumA"/>
    <property type="match status" value="1"/>
</dbReference>
<dbReference type="InterPro" id="IPR012340">
    <property type="entry name" value="NA-bd_OB-fold"/>
</dbReference>
<keyword evidence="7" id="KW-1185">Reference proteome</keyword>
<keyword evidence="3 4" id="KW-0949">S-adenosyl-L-methionine</keyword>
<feature type="active site" description="Nucleophile" evidence="4">
    <location>
        <position position="419"/>
    </location>
</feature>
<dbReference type="PROSITE" id="PS51687">
    <property type="entry name" value="SAM_MT_RNA_M5U"/>
    <property type="match status" value="1"/>
</dbReference>
<dbReference type="Pfam" id="PF05958">
    <property type="entry name" value="tRNA_U5-meth_tr"/>
    <property type="match status" value="1"/>
</dbReference>
<feature type="binding site" evidence="4">
    <location>
        <position position="344"/>
    </location>
    <ligand>
        <name>S-adenosyl-L-methionine</name>
        <dbReference type="ChEBI" id="CHEBI:59789"/>
    </ligand>
</feature>
<name>A0ABW0LC81_9BACI</name>
<dbReference type="PROSITE" id="PS01231">
    <property type="entry name" value="TRMA_2"/>
    <property type="match status" value="1"/>
</dbReference>
<evidence type="ECO:0000256" key="1">
    <source>
        <dbReference type="ARBA" id="ARBA00022603"/>
    </source>
</evidence>
<dbReference type="Proteomes" id="UP001596147">
    <property type="component" value="Unassembled WGS sequence"/>
</dbReference>
<dbReference type="InterPro" id="IPR010280">
    <property type="entry name" value="U5_MeTrfase_fam"/>
</dbReference>
<comment type="caution">
    <text evidence="6">The sequence shown here is derived from an EMBL/GenBank/DDBJ whole genome shotgun (WGS) entry which is preliminary data.</text>
</comment>
<evidence type="ECO:0000256" key="5">
    <source>
        <dbReference type="PROSITE-ProRule" id="PRU10015"/>
    </source>
</evidence>
<feature type="binding site" evidence="4">
    <location>
        <position position="392"/>
    </location>
    <ligand>
        <name>S-adenosyl-L-methionine</name>
        <dbReference type="ChEBI" id="CHEBI:59789"/>
    </ligand>
</feature>
<evidence type="ECO:0000256" key="2">
    <source>
        <dbReference type="ARBA" id="ARBA00022679"/>
    </source>
</evidence>
<sequence>MSVKVGEVFEAEIRQLDAKGSGQAAVWRKNELGNPKKLKLTIPQTLPGEKVKVTVDQPEKRRRKALADEILEAHPERIAPPCPHFDLCGGCVWQHWDYKGQLKHKTQSVKQAVESQGFDSNLVQDTIGMDNPWHYRNKMEFTFAPDGSLGLHEQGNFRKIISLETCLIAGKEMVEAAIEVADWVKEHQLIGYDKDKHEGLLRHLMVRQSFATGEMMLAVFATESPTGDLSTATNNLIERITEKYPQVKSLMWLENTDWADRTQSEKSHTLAGRDYIYDEMAGYRYRLWFDTFFQTNPTQAQKLVDLALQMGKPKDTEKMIDLFCGVGTFSLPFAARVQKLAGIEIVETSIASAKRNAEDNGIKNTYFLAKDARTGIDEVLETFGNPELLLLDPPRSGAGGKVMRKIGRSKPERIVYVSCNPETFAIDIKQLVPFGYRLTTVQPVDLFPHTVHVELVAELVLEEENN</sequence>
<feature type="active site" evidence="5">
    <location>
        <position position="419"/>
    </location>
</feature>
<dbReference type="Gene3D" id="2.40.50.1070">
    <property type="match status" value="1"/>
</dbReference>
<dbReference type="InterPro" id="IPR029063">
    <property type="entry name" value="SAM-dependent_MTases_sf"/>
</dbReference>
<keyword evidence="1 4" id="KW-0489">Methyltransferase</keyword>
<organism evidence="6 7">
    <name type="scientific">Lederbergia graminis</name>
    <dbReference type="NCBI Taxonomy" id="735518"/>
    <lineage>
        <taxon>Bacteria</taxon>
        <taxon>Bacillati</taxon>
        <taxon>Bacillota</taxon>
        <taxon>Bacilli</taxon>
        <taxon>Bacillales</taxon>
        <taxon>Bacillaceae</taxon>
        <taxon>Lederbergia</taxon>
    </lineage>
</organism>
<dbReference type="RefSeq" id="WP_382347044.1">
    <property type="nucleotide sequence ID" value="NZ_JBHSMC010000001.1"/>
</dbReference>
<gene>
    <name evidence="6" type="primary">rlmD</name>
    <name evidence="6" type="ORF">ACFPM4_01850</name>
</gene>
<feature type="binding site" evidence="4">
    <location>
        <position position="294"/>
    </location>
    <ligand>
        <name>S-adenosyl-L-methionine</name>
        <dbReference type="ChEBI" id="CHEBI:59789"/>
    </ligand>
</feature>
<dbReference type="EC" id="2.1.1.190" evidence="6"/>
<dbReference type="SUPFAM" id="SSF53335">
    <property type="entry name" value="S-adenosyl-L-methionine-dependent methyltransferases"/>
    <property type="match status" value="1"/>
</dbReference>
<dbReference type="GO" id="GO:0008168">
    <property type="term" value="F:methyltransferase activity"/>
    <property type="evidence" value="ECO:0007669"/>
    <property type="project" value="UniProtKB-KW"/>
</dbReference>
<evidence type="ECO:0000256" key="4">
    <source>
        <dbReference type="PROSITE-ProRule" id="PRU01024"/>
    </source>
</evidence>
<proteinExistence type="inferred from homology"/>
<dbReference type="PANTHER" id="PTHR11061">
    <property type="entry name" value="RNA M5U METHYLTRANSFERASE"/>
    <property type="match status" value="1"/>
</dbReference>
<dbReference type="PROSITE" id="PS01230">
    <property type="entry name" value="TRMA_1"/>
    <property type="match status" value="1"/>
</dbReference>
<dbReference type="InterPro" id="IPR030390">
    <property type="entry name" value="MeTrfase_TrmA_AS"/>
</dbReference>
<dbReference type="Gene3D" id="3.40.50.150">
    <property type="entry name" value="Vaccinia Virus protein VP39"/>
    <property type="match status" value="1"/>
</dbReference>
<comment type="similarity">
    <text evidence="4">Belongs to the class I-like SAM-binding methyltransferase superfamily. RNA M5U methyltransferase family.</text>
</comment>
<dbReference type="GO" id="GO:0032259">
    <property type="term" value="P:methylation"/>
    <property type="evidence" value="ECO:0007669"/>
    <property type="project" value="UniProtKB-KW"/>
</dbReference>
<evidence type="ECO:0000313" key="7">
    <source>
        <dbReference type="Proteomes" id="UP001596147"/>
    </source>
</evidence>
<accession>A0ABW0LC81</accession>
<reference evidence="7" key="1">
    <citation type="journal article" date="2019" name="Int. J. Syst. Evol. Microbiol.">
        <title>The Global Catalogue of Microorganisms (GCM) 10K type strain sequencing project: providing services to taxonomists for standard genome sequencing and annotation.</title>
        <authorList>
            <consortium name="The Broad Institute Genomics Platform"/>
            <consortium name="The Broad Institute Genome Sequencing Center for Infectious Disease"/>
            <person name="Wu L."/>
            <person name="Ma J."/>
        </authorList>
    </citation>
    <scope>NUCLEOTIDE SEQUENCE [LARGE SCALE GENOMIC DNA]</scope>
    <source>
        <strain evidence="7">CGMCC 1.12237</strain>
    </source>
</reference>
<protein>
    <submittedName>
        <fullName evidence="6">23S rRNA (Uracil(1939)-C(5))-methyltransferase RlmD</fullName>
        <ecNumber evidence="6">2.1.1.190</ecNumber>
    </submittedName>
</protein>
<evidence type="ECO:0000256" key="3">
    <source>
        <dbReference type="ARBA" id="ARBA00022691"/>
    </source>
</evidence>
<dbReference type="EMBL" id="JBHSMC010000001">
    <property type="protein sequence ID" value="MFC5463490.1"/>
    <property type="molecule type" value="Genomic_DNA"/>
</dbReference>
<dbReference type="InterPro" id="IPR030391">
    <property type="entry name" value="MeTrfase_TrmA_CS"/>
</dbReference>